<accession>A0ABX2A258</accession>
<organism evidence="1 2">
    <name type="scientific">Isoptericola halotolerans</name>
    <dbReference type="NCBI Taxonomy" id="300560"/>
    <lineage>
        <taxon>Bacteria</taxon>
        <taxon>Bacillati</taxon>
        <taxon>Actinomycetota</taxon>
        <taxon>Actinomycetes</taxon>
        <taxon>Micrococcales</taxon>
        <taxon>Promicromonosporaceae</taxon>
        <taxon>Isoptericola</taxon>
    </lineage>
</organism>
<comment type="caution">
    <text evidence="1">The sequence shown here is derived from an EMBL/GenBank/DDBJ whole genome shotgun (WGS) entry which is preliminary data.</text>
</comment>
<gene>
    <name evidence="1" type="ORF">HDG69_001378</name>
</gene>
<keyword evidence="2" id="KW-1185">Reference proteome</keyword>
<protein>
    <submittedName>
        <fullName evidence="1">Uncharacterized protein</fullName>
    </submittedName>
</protein>
<sequence>MEGHEVGELVLFRLEGAPPVFAEVRVVTDDETYPYILRTLEGHPHVARAGEVTAVRISKEQTP</sequence>
<evidence type="ECO:0000313" key="2">
    <source>
        <dbReference type="Proteomes" id="UP000757540"/>
    </source>
</evidence>
<dbReference type="RefSeq" id="WP_171782954.1">
    <property type="nucleotide sequence ID" value="NZ_BAAAML010000002.1"/>
</dbReference>
<evidence type="ECO:0000313" key="1">
    <source>
        <dbReference type="EMBL" id="NOV96825.1"/>
    </source>
</evidence>
<dbReference type="EMBL" id="JABEZU010000001">
    <property type="protein sequence ID" value="NOV96825.1"/>
    <property type="molecule type" value="Genomic_DNA"/>
</dbReference>
<proteinExistence type="predicted"/>
<name>A0ABX2A258_9MICO</name>
<dbReference type="Proteomes" id="UP000757540">
    <property type="component" value="Unassembled WGS sequence"/>
</dbReference>
<reference evidence="1 2" key="1">
    <citation type="submission" date="2020-05" db="EMBL/GenBank/DDBJ databases">
        <title>Genomic Encyclopedia of Type Strains, Phase III (KMG-III): the genomes of soil and plant-associated and newly described type strains.</title>
        <authorList>
            <person name="Whitman W."/>
        </authorList>
    </citation>
    <scope>NUCLEOTIDE SEQUENCE [LARGE SCALE GENOMIC DNA]</scope>
    <source>
        <strain evidence="1 2">KCTC 19046</strain>
    </source>
</reference>